<protein>
    <recommendedName>
        <fullName evidence="8">Enkurin domain-containing protein</fullName>
    </recommendedName>
</protein>
<feature type="region of interest" description="Disordered" evidence="7">
    <location>
        <begin position="180"/>
        <end position="201"/>
    </location>
</feature>
<dbReference type="Proteomes" id="UP000663891">
    <property type="component" value="Unassembled WGS sequence"/>
</dbReference>
<dbReference type="PANTHER" id="PTHR21490">
    <property type="entry name" value="ENKURIN-RELATED"/>
    <property type="match status" value="1"/>
</dbReference>
<proteinExistence type="predicted"/>
<evidence type="ECO:0000256" key="4">
    <source>
        <dbReference type="ARBA" id="ARBA00023212"/>
    </source>
</evidence>
<keyword evidence="5" id="KW-0966">Cell projection</keyword>
<feature type="compositionally biased region" description="Polar residues" evidence="7">
    <location>
        <begin position="185"/>
        <end position="196"/>
    </location>
</feature>
<dbReference type="EMBL" id="CAJOAY010000141">
    <property type="protein sequence ID" value="CAF3557008.1"/>
    <property type="molecule type" value="Genomic_DNA"/>
</dbReference>
<dbReference type="OrthoDB" id="10264920at2759"/>
<dbReference type="PROSITE" id="PS51665">
    <property type="entry name" value="ENKURIN"/>
    <property type="match status" value="1"/>
</dbReference>
<gene>
    <name evidence="10" type="ORF">OKA104_LOCUS4388</name>
    <name evidence="9" type="ORF">VCS650_LOCUS2583</name>
</gene>
<reference evidence="9" key="1">
    <citation type="submission" date="2021-02" db="EMBL/GenBank/DDBJ databases">
        <authorList>
            <person name="Nowell W R."/>
        </authorList>
    </citation>
    <scope>NUCLEOTIDE SEQUENCE</scope>
</reference>
<evidence type="ECO:0000313" key="9">
    <source>
        <dbReference type="EMBL" id="CAF0774819.1"/>
    </source>
</evidence>
<evidence type="ECO:0000256" key="7">
    <source>
        <dbReference type="SAM" id="MobiDB-lite"/>
    </source>
</evidence>
<comment type="caution">
    <text evidence="9">The sequence shown here is derived from an EMBL/GenBank/DDBJ whole genome shotgun (WGS) entry which is preliminary data.</text>
</comment>
<accession>A0A813QZL9</accession>
<dbReference type="Proteomes" id="UP000663881">
    <property type="component" value="Unassembled WGS sequence"/>
</dbReference>
<dbReference type="PANTHER" id="PTHR21490:SF2">
    <property type="entry name" value="ENKURIN DOMAIN-CONTAINING PROTEIN 1"/>
    <property type="match status" value="1"/>
</dbReference>
<sequence>MYAPEHQFQWSAQFGPSLTNSFDRKEFFDPGIKNPEGPSRLRSPIPPDPGYGTDDRPGGTSNRPVRIRGADAKNNYRQAIGSAGAPYLLHVRHPNILQISKTGSMKNHLNENAKRIRTIMRETQKRQLVKEQSAPKPVKALWQSKQYNHVQSKVKQKLEEDAQRSQSARSDFLRAHENTGPKFLRSQSVSESNQAQVDDKSQQDYVKINSRYVKTLPKTRKAISSEAVEEYREKQDKTLKNYQKKQKGRVPDYIEKIKEKQDQDTYQACVNAPDPDCPPGHTKIDNNQRELTLQKLHANRAELEKKLNRLPVRNDTVILRQTKEDIEKKIIELDEAIKIFSKPKVFIKLNE</sequence>
<feature type="region of interest" description="Disordered" evidence="7">
    <location>
        <begin position="21"/>
        <end position="66"/>
    </location>
</feature>
<evidence type="ECO:0000256" key="2">
    <source>
        <dbReference type="ARBA" id="ARBA00004245"/>
    </source>
</evidence>
<keyword evidence="6" id="KW-0175">Coiled coil</keyword>
<organism evidence="9 11">
    <name type="scientific">Adineta steineri</name>
    <dbReference type="NCBI Taxonomy" id="433720"/>
    <lineage>
        <taxon>Eukaryota</taxon>
        <taxon>Metazoa</taxon>
        <taxon>Spiralia</taxon>
        <taxon>Gnathifera</taxon>
        <taxon>Rotifera</taxon>
        <taxon>Eurotatoria</taxon>
        <taxon>Bdelloidea</taxon>
        <taxon>Adinetida</taxon>
        <taxon>Adinetidae</taxon>
        <taxon>Adineta</taxon>
    </lineage>
</organism>
<dbReference type="AlphaFoldDB" id="A0A813QZL9"/>
<name>A0A813QZL9_9BILA</name>
<evidence type="ECO:0000256" key="1">
    <source>
        <dbReference type="ARBA" id="ARBA00004138"/>
    </source>
</evidence>
<feature type="domain" description="Enkurin" evidence="8">
    <location>
        <begin position="256"/>
        <end position="348"/>
    </location>
</feature>
<dbReference type="InterPro" id="IPR027012">
    <property type="entry name" value="Enkurin_dom"/>
</dbReference>
<keyword evidence="3" id="KW-0963">Cytoplasm</keyword>
<dbReference type="GO" id="GO:0005881">
    <property type="term" value="C:cytoplasmic microtubule"/>
    <property type="evidence" value="ECO:0007669"/>
    <property type="project" value="TreeGrafter"/>
</dbReference>
<dbReference type="GO" id="GO:0005929">
    <property type="term" value="C:cilium"/>
    <property type="evidence" value="ECO:0007669"/>
    <property type="project" value="UniProtKB-SubCell"/>
</dbReference>
<comment type="subcellular location">
    <subcellularLocation>
        <location evidence="1">Cell projection</location>
        <location evidence="1">Cilium</location>
    </subcellularLocation>
    <subcellularLocation>
        <location evidence="2">Cytoplasm</location>
        <location evidence="2">Cytoskeleton</location>
    </subcellularLocation>
</comment>
<evidence type="ECO:0000313" key="10">
    <source>
        <dbReference type="EMBL" id="CAF3557008.1"/>
    </source>
</evidence>
<evidence type="ECO:0000256" key="5">
    <source>
        <dbReference type="ARBA" id="ARBA00023273"/>
    </source>
</evidence>
<dbReference type="InterPro" id="IPR052102">
    <property type="entry name" value="Enkurin_domain-protein"/>
</dbReference>
<evidence type="ECO:0000256" key="3">
    <source>
        <dbReference type="ARBA" id="ARBA00022490"/>
    </source>
</evidence>
<keyword evidence="4" id="KW-0206">Cytoskeleton</keyword>
<feature type="coiled-coil region" evidence="6">
    <location>
        <begin position="286"/>
        <end position="339"/>
    </location>
</feature>
<dbReference type="Pfam" id="PF13864">
    <property type="entry name" value="Enkurin"/>
    <property type="match status" value="1"/>
</dbReference>
<evidence type="ECO:0000256" key="6">
    <source>
        <dbReference type="SAM" id="Coils"/>
    </source>
</evidence>
<evidence type="ECO:0000259" key="8">
    <source>
        <dbReference type="PROSITE" id="PS51665"/>
    </source>
</evidence>
<evidence type="ECO:0000313" key="11">
    <source>
        <dbReference type="Proteomes" id="UP000663891"/>
    </source>
</evidence>
<dbReference type="EMBL" id="CAJNON010000013">
    <property type="protein sequence ID" value="CAF0774819.1"/>
    <property type="molecule type" value="Genomic_DNA"/>
</dbReference>